<evidence type="ECO:0000256" key="1">
    <source>
        <dbReference type="ARBA" id="ARBA00004383"/>
    </source>
</evidence>
<keyword evidence="6" id="KW-0812">Transmembrane</keyword>
<evidence type="ECO:0000313" key="13">
    <source>
        <dbReference type="Proteomes" id="UP001314635"/>
    </source>
</evidence>
<feature type="compositionally biased region" description="Basic and acidic residues" evidence="10">
    <location>
        <begin position="108"/>
        <end position="123"/>
    </location>
</feature>
<evidence type="ECO:0000256" key="6">
    <source>
        <dbReference type="ARBA" id="ARBA00022692"/>
    </source>
</evidence>
<keyword evidence="3" id="KW-0813">Transport</keyword>
<keyword evidence="7" id="KW-0653">Protein transport</keyword>
<dbReference type="SUPFAM" id="SSF74653">
    <property type="entry name" value="TolA/TonB C-terminal domain"/>
    <property type="match status" value="1"/>
</dbReference>
<feature type="domain" description="TonB C-terminal" evidence="11">
    <location>
        <begin position="170"/>
        <end position="262"/>
    </location>
</feature>
<dbReference type="EMBL" id="JAFCLK010000004">
    <property type="protein sequence ID" value="MBR1135051.1"/>
    <property type="molecule type" value="Genomic_DNA"/>
</dbReference>
<keyword evidence="13" id="KW-1185">Reference proteome</keyword>
<evidence type="ECO:0000256" key="10">
    <source>
        <dbReference type="SAM" id="MobiDB-lite"/>
    </source>
</evidence>
<feature type="region of interest" description="Disordered" evidence="10">
    <location>
        <begin position="59"/>
        <end position="168"/>
    </location>
</feature>
<comment type="subcellular location">
    <subcellularLocation>
        <location evidence="1">Cell inner membrane</location>
        <topology evidence="1">Single-pass membrane protein</topology>
        <orientation evidence="1">Periplasmic side</orientation>
    </subcellularLocation>
</comment>
<evidence type="ECO:0000256" key="7">
    <source>
        <dbReference type="ARBA" id="ARBA00022927"/>
    </source>
</evidence>
<evidence type="ECO:0000256" key="5">
    <source>
        <dbReference type="ARBA" id="ARBA00022519"/>
    </source>
</evidence>
<dbReference type="Pfam" id="PF13103">
    <property type="entry name" value="TonB_2"/>
    <property type="match status" value="1"/>
</dbReference>
<keyword evidence="9" id="KW-0472">Membrane</keyword>
<evidence type="ECO:0000313" key="12">
    <source>
        <dbReference type="EMBL" id="MBR1135051.1"/>
    </source>
</evidence>
<keyword evidence="4" id="KW-1003">Cell membrane</keyword>
<dbReference type="PANTHER" id="PTHR33446:SF2">
    <property type="entry name" value="PROTEIN TONB"/>
    <property type="match status" value="1"/>
</dbReference>
<name>A0ABS5G1A0_9BRAD</name>
<dbReference type="InterPro" id="IPR051045">
    <property type="entry name" value="TonB-dependent_transducer"/>
</dbReference>
<reference evidence="13" key="1">
    <citation type="journal article" date="2021" name="ISME J.">
        <title>Evolutionary origin and ecological implication of a unique nif island in free-living Bradyrhizobium lineages.</title>
        <authorList>
            <person name="Tao J."/>
        </authorList>
    </citation>
    <scope>NUCLEOTIDE SEQUENCE [LARGE SCALE GENOMIC DNA]</scope>
    <source>
        <strain evidence="13">SZCCT0094</strain>
    </source>
</reference>
<comment type="similarity">
    <text evidence="2">Belongs to the TonB family.</text>
</comment>
<dbReference type="NCBIfam" id="TIGR01352">
    <property type="entry name" value="tonB_Cterm"/>
    <property type="match status" value="1"/>
</dbReference>
<dbReference type="PANTHER" id="PTHR33446">
    <property type="entry name" value="PROTEIN TONB-RELATED"/>
    <property type="match status" value="1"/>
</dbReference>
<evidence type="ECO:0000256" key="4">
    <source>
        <dbReference type="ARBA" id="ARBA00022475"/>
    </source>
</evidence>
<evidence type="ECO:0000259" key="11">
    <source>
        <dbReference type="PROSITE" id="PS52015"/>
    </source>
</evidence>
<gene>
    <name evidence="12" type="ORF">JQ619_04670</name>
</gene>
<dbReference type="PROSITE" id="PS52015">
    <property type="entry name" value="TONB_CTD"/>
    <property type="match status" value="1"/>
</dbReference>
<proteinExistence type="inferred from homology"/>
<feature type="compositionally biased region" description="Basic and acidic residues" evidence="10">
    <location>
        <begin position="84"/>
        <end position="97"/>
    </location>
</feature>
<protein>
    <submittedName>
        <fullName evidence="12">Energy transducer TonB</fullName>
    </submittedName>
</protein>
<dbReference type="InterPro" id="IPR006260">
    <property type="entry name" value="TonB/TolA_C"/>
</dbReference>
<accession>A0ABS5G1A0</accession>
<feature type="compositionally biased region" description="Low complexity" evidence="10">
    <location>
        <begin position="130"/>
        <end position="140"/>
    </location>
</feature>
<evidence type="ECO:0000256" key="2">
    <source>
        <dbReference type="ARBA" id="ARBA00006555"/>
    </source>
</evidence>
<sequence>MSDLDTGHASSSRLWLLATVAAVALHLGGAALALTSFKNDEDAGGLGAAGAEVIDIDMGSPKVDNDEVPVGQDAPLQNAAPEMQEQKAEVEQTDLPKDVPTTTEEADREVTTSDVKKPTEEQKVATVQTQASEAQESSQESARKSLDDKAPESEKTKAPNVGIGKDRDKLTANWGRKISAYFELHKKYPAGRKSAAQLKLSVLLNRLGRVVTVDVKESSGDAEFDQAAIAMVRRSDPVPRPPAGLTDDEFAFTLPVKFNPPK</sequence>
<dbReference type="RefSeq" id="WP_041750693.1">
    <property type="nucleotide sequence ID" value="NZ_JABFDP010000007.1"/>
</dbReference>
<feature type="compositionally biased region" description="Basic and acidic residues" evidence="10">
    <location>
        <begin position="141"/>
        <end position="157"/>
    </location>
</feature>
<evidence type="ECO:0000256" key="8">
    <source>
        <dbReference type="ARBA" id="ARBA00022989"/>
    </source>
</evidence>
<dbReference type="Gene3D" id="3.30.1150.10">
    <property type="match status" value="1"/>
</dbReference>
<keyword evidence="5" id="KW-0997">Cell inner membrane</keyword>
<evidence type="ECO:0000256" key="3">
    <source>
        <dbReference type="ARBA" id="ARBA00022448"/>
    </source>
</evidence>
<organism evidence="12 13">
    <name type="scientific">Bradyrhizobium denitrificans</name>
    <dbReference type="NCBI Taxonomy" id="2734912"/>
    <lineage>
        <taxon>Bacteria</taxon>
        <taxon>Pseudomonadati</taxon>
        <taxon>Pseudomonadota</taxon>
        <taxon>Alphaproteobacteria</taxon>
        <taxon>Hyphomicrobiales</taxon>
        <taxon>Nitrobacteraceae</taxon>
        <taxon>Bradyrhizobium</taxon>
    </lineage>
</organism>
<comment type="caution">
    <text evidence="12">The sequence shown here is derived from an EMBL/GenBank/DDBJ whole genome shotgun (WGS) entry which is preliminary data.</text>
</comment>
<dbReference type="Proteomes" id="UP001314635">
    <property type="component" value="Unassembled WGS sequence"/>
</dbReference>
<dbReference type="InterPro" id="IPR037682">
    <property type="entry name" value="TonB_C"/>
</dbReference>
<keyword evidence="8" id="KW-1133">Transmembrane helix</keyword>
<evidence type="ECO:0000256" key="9">
    <source>
        <dbReference type="ARBA" id="ARBA00023136"/>
    </source>
</evidence>